<dbReference type="GO" id="GO:0006325">
    <property type="term" value="P:chromatin organization"/>
    <property type="evidence" value="ECO:0007669"/>
    <property type="project" value="UniProtKB-UniRule"/>
</dbReference>
<keyword evidence="1" id="KW-0863">Zinc-finger</keyword>
<keyword evidence="1" id="KW-0804">Transcription</keyword>
<dbReference type="GO" id="GO:0003712">
    <property type="term" value="F:transcription coregulator activity"/>
    <property type="evidence" value="ECO:0007669"/>
    <property type="project" value="TreeGrafter"/>
</dbReference>
<comment type="function">
    <text evidence="1">Histone-binding component that specifically recognizes H3 tails trimethylated on 'Lys-4' (H3K4me3), which mark transcription start sites of virtually all active genes.</text>
</comment>
<dbReference type="Pfam" id="PF12165">
    <property type="entry name" value="Alfin"/>
    <property type="match status" value="1"/>
</dbReference>
<evidence type="ECO:0000313" key="6">
    <source>
        <dbReference type="Proteomes" id="UP000583929"/>
    </source>
</evidence>
<evidence type="ECO:0000313" key="5">
    <source>
        <dbReference type="Proteomes" id="UP000525078"/>
    </source>
</evidence>
<name>A0A7J6F6T2_CANSA</name>
<comment type="subunit">
    <text evidence="1">Interacts with H3K4me3 and to a lesser extent with H3K4me2.</text>
</comment>
<comment type="caution">
    <text evidence="4">The sequence shown here is derived from an EMBL/GenBank/DDBJ whole genome shotgun (WGS) entry which is preliminary data.</text>
</comment>
<evidence type="ECO:0000256" key="1">
    <source>
        <dbReference type="RuleBase" id="RU369089"/>
    </source>
</evidence>
<feature type="domain" description="Alfin N-terminal" evidence="2">
    <location>
        <begin position="62"/>
        <end position="117"/>
    </location>
</feature>
<dbReference type="InterPro" id="IPR045104">
    <property type="entry name" value="Alfin"/>
</dbReference>
<dbReference type="EMBL" id="JAATIQ010000260">
    <property type="protein sequence ID" value="KAF4366365.1"/>
    <property type="molecule type" value="Genomic_DNA"/>
</dbReference>
<dbReference type="AlphaFoldDB" id="A0A7J6F6T2"/>
<evidence type="ECO:0000259" key="2">
    <source>
        <dbReference type="Pfam" id="PF12165"/>
    </source>
</evidence>
<keyword evidence="1" id="KW-0156">Chromatin regulator</keyword>
<dbReference type="GO" id="GO:0006355">
    <property type="term" value="P:regulation of DNA-templated transcription"/>
    <property type="evidence" value="ECO:0007669"/>
    <property type="project" value="UniProtKB-UniRule"/>
</dbReference>
<keyword evidence="6" id="KW-1185">Reference proteome</keyword>
<reference evidence="5 6" key="1">
    <citation type="journal article" date="2020" name="bioRxiv">
        <title>Sequence and annotation of 42 cannabis genomes reveals extensive copy number variation in cannabinoid synthesis and pathogen resistance genes.</title>
        <authorList>
            <person name="Mckernan K.J."/>
            <person name="Helbert Y."/>
            <person name="Kane L.T."/>
            <person name="Ebling H."/>
            <person name="Zhang L."/>
            <person name="Liu B."/>
            <person name="Eaton Z."/>
            <person name="Mclaughlin S."/>
            <person name="Kingan S."/>
            <person name="Baybayan P."/>
            <person name="Concepcion G."/>
            <person name="Jordan M."/>
            <person name="Riva A."/>
            <person name="Barbazuk W."/>
            <person name="Harkins T."/>
        </authorList>
    </citation>
    <scope>NUCLEOTIDE SEQUENCE [LARGE SCALE GENOMIC DNA]</scope>
    <source>
        <strain evidence="5 6">cv. Jamaican Lion 4</strain>
        <strain evidence="4">Father</strain>
        <strain evidence="3">Mother</strain>
        <tissue evidence="4">Leaf</tissue>
    </source>
</reference>
<accession>A0A7J6F6T2</accession>
<keyword evidence="1" id="KW-0479">Metal-binding</keyword>
<dbReference type="PANTHER" id="PTHR12321">
    <property type="entry name" value="CPG BINDING PROTEIN"/>
    <property type="match status" value="1"/>
</dbReference>
<dbReference type="Proteomes" id="UP000525078">
    <property type="component" value="Unassembled WGS sequence"/>
</dbReference>
<sequence length="161" mass="17564">MVQEAELKTTMFSITNMSGSSSNMRKRSSFSFVSSTLPSNIISPSVETLEDIVTVDKSVASNMIVPPKLFELALGINFARDGMQEKGWLSLVAVHSDSWLLAIAFYFGARFGFGKSESSGKSLNSSQATKIDKLTNSGAMKLRESCMSCTNQLNGSFLFKF</sequence>
<evidence type="ECO:0000313" key="3">
    <source>
        <dbReference type="EMBL" id="KAF4357181.1"/>
    </source>
</evidence>
<comment type="similarity">
    <text evidence="1">Belongs to the Alfin family.</text>
</comment>
<dbReference type="GO" id="GO:0008270">
    <property type="term" value="F:zinc ion binding"/>
    <property type="evidence" value="ECO:0007669"/>
    <property type="project" value="UniProtKB-KW"/>
</dbReference>
<keyword evidence="1" id="KW-0862">Zinc</keyword>
<dbReference type="GO" id="GO:0005634">
    <property type="term" value="C:nucleus"/>
    <property type="evidence" value="ECO:0007669"/>
    <property type="project" value="UniProtKB-SubCell"/>
</dbReference>
<gene>
    <name evidence="3" type="ORF">F8388_003328</name>
    <name evidence="4" type="ORF">G4B88_026692</name>
</gene>
<evidence type="ECO:0000313" key="4">
    <source>
        <dbReference type="EMBL" id="KAF4366365.1"/>
    </source>
</evidence>
<dbReference type="GO" id="GO:0000976">
    <property type="term" value="F:transcription cis-regulatory region binding"/>
    <property type="evidence" value="ECO:0007669"/>
    <property type="project" value="TreeGrafter"/>
</dbReference>
<dbReference type="Proteomes" id="UP000583929">
    <property type="component" value="Unassembled WGS sequence"/>
</dbReference>
<proteinExistence type="inferred from homology"/>
<organism evidence="4 6">
    <name type="scientific">Cannabis sativa</name>
    <name type="common">Hemp</name>
    <name type="synonym">Marijuana</name>
    <dbReference type="NCBI Taxonomy" id="3483"/>
    <lineage>
        <taxon>Eukaryota</taxon>
        <taxon>Viridiplantae</taxon>
        <taxon>Streptophyta</taxon>
        <taxon>Embryophyta</taxon>
        <taxon>Tracheophyta</taxon>
        <taxon>Spermatophyta</taxon>
        <taxon>Magnoliopsida</taxon>
        <taxon>eudicotyledons</taxon>
        <taxon>Gunneridae</taxon>
        <taxon>Pentapetalae</taxon>
        <taxon>rosids</taxon>
        <taxon>fabids</taxon>
        <taxon>Rosales</taxon>
        <taxon>Cannabaceae</taxon>
        <taxon>Cannabis</taxon>
    </lineage>
</organism>
<dbReference type="InterPro" id="IPR021998">
    <property type="entry name" value="Alfin_N"/>
</dbReference>
<protein>
    <recommendedName>
        <fullName evidence="1">PHD finger protein ALFIN-LIKE</fullName>
    </recommendedName>
</protein>
<dbReference type="GO" id="GO:0042393">
    <property type="term" value="F:histone binding"/>
    <property type="evidence" value="ECO:0007669"/>
    <property type="project" value="UniProtKB-UniRule"/>
</dbReference>
<comment type="subcellular location">
    <subcellularLocation>
        <location evidence="1">Nucleus</location>
    </subcellularLocation>
</comment>
<dbReference type="PANTHER" id="PTHR12321:SF60">
    <property type="entry name" value="PHD FINGER PROTEIN ALFIN-LIKE 6"/>
    <property type="match status" value="1"/>
</dbReference>
<keyword evidence="1" id="KW-0539">Nucleus</keyword>
<dbReference type="EMBL" id="JAATIP010000240">
    <property type="protein sequence ID" value="KAF4357181.1"/>
    <property type="molecule type" value="Genomic_DNA"/>
</dbReference>
<keyword evidence="1" id="KW-0805">Transcription regulation</keyword>
<comment type="domain">
    <text evidence="1">The PHD-type zinc finger mediates the binding to H3K4me3.</text>
</comment>